<proteinExistence type="predicted"/>
<dbReference type="SUPFAM" id="SSF49464">
    <property type="entry name" value="Carboxypeptidase regulatory domain-like"/>
    <property type="match status" value="1"/>
</dbReference>
<keyword evidence="3" id="KW-1185">Reference proteome</keyword>
<dbReference type="EMBL" id="CP076686">
    <property type="protein sequence ID" value="QWV14415.1"/>
    <property type="molecule type" value="Genomic_DNA"/>
</dbReference>
<feature type="coiled-coil region" evidence="1">
    <location>
        <begin position="81"/>
        <end position="108"/>
    </location>
</feature>
<accession>A0ABX8IN06</accession>
<evidence type="ECO:0000256" key="1">
    <source>
        <dbReference type="SAM" id="Coils"/>
    </source>
</evidence>
<organism evidence="2 3">
    <name type="scientific">Marinobacter adhaerens</name>
    <dbReference type="NCBI Taxonomy" id="1033846"/>
    <lineage>
        <taxon>Bacteria</taxon>
        <taxon>Pseudomonadati</taxon>
        <taxon>Pseudomonadota</taxon>
        <taxon>Gammaproteobacteria</taxon>
        <taxon>Pseudomonadales</taxon>
        <taxon>Marinobacteraceae</taxon>
        <taxon>Marinobacter</taxon>
    </lineage>
</organism>
<name>A0ABX8IN06_9GAMM</name>
<dbReference type="Proteomes" id="UP000683442">
    <property type="component" value="Chromosome"/>
</dbReference>
<gene>
    <name evidence="2" type="ORF">KQ249_07430</name>
</gene>
<dbReference type="InterPro" id="IPR008969">
    <property type="entry name" value="CarboxyPept-like_regulatory"/>
</dbReference>
<keyword evidence="1" id="KW-0175">Coiled coil</keyword>
<dbReference type="RefSeq" id="WP_014576178.1">
    <property type="nucleotide sequence ID" value="NZ_CP076686.1"/>
</dbReference>
<dbReference type="GeneID" id="78559263"/>
<protein>
    <submittedName>
        <fullName evidence="2">Uncharacterized protein</fullName>
    </submittedName>
</protein>
<reference evidence="2 3" key="1">
    <citation type="submission" date="2021-06" db="EMBL/GenBank/DDBJ databases">
        <title>Microbial metabolic specificity influences pelagic lipid remineralization.</title>
        <authorList>
            <person name="Behrendt L."/>
            <person name="Hunter J.E."/>
            <person name="Alcolombri U."/>
            <person name="Smriga S."/>
            <person name="Mincer T."/>
            <person name="Lowenstein D.P."/>
            <person name="Peaudecerf F.J."/>
            <person name="Fernandez V.I."/>
            <person name="Fredricks H."/>
            <person name="Almblad H."/>
            <person name="Harrison J.J."/>
            <person name="Stocker R."/>
            <person name="Van Mooy B.A.S."/>
        </authorList>
    </citation>
    <scope>NUCLEOTIDE SEQUENCE [LARGE SCALE GENOMIC DNA]</scope>
    <source>
        <strain evidence="2 3">HP15-B</strain>
    </source>
</reference>
<evidence type="ECO:0000313" key="2">
    <source>
        <dbReference type="EMBL" id="QWV14415.1"/>
    </source>
</evidence>
<evidence type="ECO:0000313" key="3">
    <source>
        <dbReference type="Proteomes" id="UP000683442"/>
    </source>
</evidence>
<sequence length="259" mass="27611">MELKSYYAQDNSGEVIPGAHIYLYETGTTTLVTGLKDASGSAVPNPFQADQNGLFQVSAPDGVYDLRVSSAGRDSTIQIQFLDASEALEAINENADRAEAARDAAFINAEVYETVSDGLLNTQDGEQFTVISPNGLEAIRYRNDGGGVGGSEVEVARYTTSSWADEIANRASSNEVRSLKNKSDGVDRLSSIIGLGVTNAELESGLASMQNSLDAAMSLLNTLMEHNQALVDALIHHHSDNADTLSFITADNGQYTPLI</sequence>